<dbReference type="Gene3D" id="3.50.50.60">
    <property type="entry name" value="FAD/NAD(P)-binding domain"/>
    <property type="match status" value="2"/>
</dbReference>
<evidence type="ECO:0000313" key="3">
    <source>
        <dbReference type="EMBL" id="MEJ6011494.1"/>
    </source>
</evidence>
<dbReference type="InterPro" id="IPR036188">
    <property type="entry name" value="FAD/NAD-bd_sf"/>
</dbReference>
<dbReference type="Gene3D" id="3.30.9.10">
    <property type="entry name" value="D-Amino Acid Oxidase, subunit A, domain 2"/>
    <property type="match status" value="1"/>
</dbReference>
<reference evidence="3 4" key="1">
    <citation type="submission" date="2024-03" db="EMBL/GenBank/DDBJ databases">
        <authorList>
            <person name="Jo J.-H."/>
        </authorList>
    </citation>
    <scope>NUCLEOTIDE SEQUENCE [LARGE SCALE GENOMIC DNA]</scope>
    <source>
        <strain evidence="3 4">AS3R-12</strain>
    </source>
</reference>
<keyword evidence="1" id="KW-0560">Oxidoreductase</keyword>
<dbReference type="SUPFAM" id="SSF54373">
    <property type="entry name" value="FAD-linked reductases, C-terminal domain"/>
    <property type="match status" value="1"/>
</dbReference>
<feature type="domain" description="FAD dependent oxidoreductase" evidence="2">
    <location>
        <begin position="29"/>
        <end position="421"/>
    </location>
</feature>
<dbReference type="InterPro" id="IPR006076">
    <property type="entry name" value="FAD-dep_OxRdtase"/>
</dbReference>
<dbReference type="Pfam" id="PF01266">
    <property type="entry name" value="DAO"/>
    <property type="match status" value="1"/>
</dbReference>
<organism evidence="3 4">
    <name type="scientific">Novosphingobium aquae</name>
    <dbReference type="NCBI Taxonomy" id="3133435"/>
    <lineage>
        <taxon>Bacteria</taxon>
        <taxon>Pseudomonadati</taxon>
        <taxon>Pseudomonadota</taxon>
        <taxon>Alphaproteobacteria</taxon>
        <taxon>Sphingomonadales</taxon>
        <taxon>Sphingomonadaceae</taxon>
        <taxon>Novosphingobium</taxon>
    </lineage>
</organism>
<dbReference type="EMBL" id="JBBHJY010000009">
    <property type="protein sequence ID" value="MEJ6011494.1"/>
    <property type="molecule type" value="Genomic_DNA"/>
</dbReference>
<proteinExistence type="predicted"/>
<name>A0ABU8SBZ8_9SPHN</name>
<sequence>MLLTDQNGWETTGETVEVASGSRRAPRSAIVIGAGVVGLATAYALARRGVAVTVIESRDAPGCEASFANGAQLSYAYTDALASPALLRHMPGIVLGMDPATQLRPSLDPNYLVWLLRFLRNSTRGRFMHNTLAGLKLGLESRLAMQSLQQRHHLDFGHQVTGKLHIHASAESLASARTIVAAKRVHGAEQHVLDRAEAVRLEPALADHGPFAGAIHTPGDEAGDPHRFCIAMAALLQARYGVVIRLGTTVQDIAEDDAEARATTTTGEQLVAGEVIICAGIGSGKLARRLGLRSLLMPMKGYSFTAMPGTANLRVSVTDVARKIVLCPLDGMVRVAGLAEIGERSTATDPKALERLRIAARASLPSAANYDQIAPGWAGIRPMTASSLPRIGPVSPRIAVNIGHGMLGWTYAMGSGERLAQSVLERVA</sequence>
<dbReference type="SUPFAM" id="SSF51905">
    <property type="entry name" value="FAD/NAD(P)-binding domain"/>
    <property type="match status" value="1"/>
</dbReference>
<evidence type="ECO:0000259" key="2">
    <source>
        <dbReference type="Pfam" id="PF01266"/>
    </source>
</evidence>
<comment type="caution">
    <text evidence="3">The sequence shown here is derived from an EMBL/GenBank/DDBJ whole genome shotgun (WGS) entry which is preliminary data.</text>
</comment>
<gene>
    <name evidence="3" type="ORF">WG900_16390</name>
</gene>
<protein>
    <submittedName>
        <fullName evidence="3">FAD-dependent oxidoreductase</fullName>
    </submittedName>
</protein>
<dbReference type="PANTHER" id="PTHR13847">
    <property type="entry name" value="SARCOSINE DEHYDROGENASE-RELATED"/>
    <property type="match status" value="1"/>
</dbReference>
<dbReference type="RefSeq" id="WP_339968805.1">
    <property type="nucleotide sequence ID" value="NZ_JBBHJY010000009.1"/>
</dbReference>
<dbReference type="Proteomes" id="UP001379235">
    <property type="component" value="Unassembled WGS sequence"/>
</dbReference>
<dbReference type="PANTHER" id="PTHR13847:SF289">
    <property type="entry name" value="GLYCINE OXIDASE"/>
    <property type="match status" value="1"/>
</dbReference>
<evidence type="ECO:0000256" key="1">
    <source>
        <dbReference type="ARBA" id="ARBA00023002"/>
    </source>
</evidence>
<evidence type="ECO:0000313" key="4">
    <source>
        <dbReference type="Proteomes" id="UP001379235"/>
    </source>
</evidence>
<accession>A0ABU8SBZ8</accession>
<keyword evidence="4" id="KW-1185">Reference proteome</keyword>